<proteinExistence type="predicted"/>
<evidence type="ECO:0000313" key="2">
    <source>
        <dbReference type="Proteomes" id="UP000095287"/>
    </source>
</evidence>
<organism evidence="2 3">
    <name type="scientific">Steinernema glaseri</name>
    <dbReference type="NCBI Taxonomy" id="37863"/>
    <lineage>
        <taxon>Eukaryota</taxon>
        <taxon>Metazoa</taxon>
        <taxon>Ecdysozoa</taxon>
        <taxon>Nematoda</taxon>
        <taxon>Chromadorea</taxon>
        <taxon>Rhabditida</taxon>
        <taxon>Tylenchina</taxon>
        <taxon>Panagrolaimomorpha</taxon>
        <taxon>Strongyloidoidea</taxon>
        <taxon>Steinernematidae</taxon>
        <taxon>Steinernema</taxon>
    </lineage>
</organism>
<keyword evidence="1" id="KW-0732">Signal</keyword>
<feature type="signal peptide" evidence="1">
    <location>
        <begin position="1"/>
        <end position="19"/>
    </location>
</feature>
<dbReference type="PANTHER" id="PTHR33995:SF12">
    <property type="entry name" value="CPW-WPC DOMAIN-CONTAINING PROTEIN"/>
    <property type="match status" value="1"/>
</dbReference>
<evidence type="ECO:0000313" key="3">
    <source>
        <dbReference type="WBParaSite" id="L893_g22325.t1"/>
    </source>
</evidence>
<feature type="chain" id="PRO_5009312924" evidence="1">
    <location>
        <begin position="20"/>
        <end position="346"/>
    </location>
</feature>
<keyword evidence="2" id="KW-1185">Reference proteome</keyword>
<dbReference type="AlphaFoldDB" id="A0A1I7Z385"/>
<name>A0A1I7Z385_9BILA</name>
<dbReference type="WBParaSite" id="L893_g22325.t1">
    <property type="protein sequence ID" value="L893_g22325.t1"/>
    <property type="gene ID" value="L893_g22325"/>
</dbReference>
<evidence type="ECO:0000256" key="1">
    <source>
        <dbReference type="SAM" id="SignalP"/>
    </source>
</evidence>
<dbReference type="Proteomes" id="UP000095287">
    <property type="component" value="Unplaced"/>
</dbReference>
<accession>A0A1I7Z385</accession>
<dbReference type="PANTHER" id="PTHR33995">
    <property type="entry name" value="PROTEIN CBG18546"/>
    <property type="match status" value="1"/>
</dbReference>
<reference evidence="3" key="1">
    <citation type="submission" date="2016-11" db="UniProtKB">
        <authorList>
            <consortium name="WormBaseParasite"/>
        </authorList>
    </citation>
    <scope>IDENTIFICATION</scope>
</reference>
<dbReference type="SUPFAM" id="SSF57501">
    <property type="entry name" value="Cystine-knot cytokines"/>
    <property type="match status" value="1"/>
</dbReference>
<sequence>MRAACRFSLALLAIAAVQASREKRCGFRCDNVQQPDLNWDNFPPSQEPQCPCVRPPGSSKCVSYDSRLQAASLDEAILNFRDLAPYDPDPKPLYTGEPARTASAPYFAPMSPQVASAPTQFPQDDLDSIASCTTEQCLKCKLMVLRRFVDECGNCTKPYFYEMQWEMNMLSRRLGGHDDCDFFNKKEEKAPPPLPTTTTTTEKKVEEVASEIKKLLASSFGGTKERRKREEGNMEEKIIGMTSKIECRYRRGEEIVAGSQWSGLCNFCWSWRRLPPAYFPPLLNEVTCDTDRKCLMDFAECRPVLRSITVLRKVSDGHYEEESISTSIACECQVRIGSPWHPFIMR</sequence>
<protein>
    <submittedName>
        <fullName evidence="3">PDGF_2 domain-containing protein</fullName>
    </submittedName>
</protein>
<dbReference type="InterPro" id="IPR029034">
    <property type="entry name" value="Cystine-knot_cytokine"/>
</dbReference>